<sequence>MPIPKPFRVLPAPVGALAAVAVAALPSPAMAAGCPGAAAPISRLGDAQVRVAAVCELNARRRAAGLPPLHAVRSLTRLAQLHTGVMVARRSLEHGNLRRRLRAYTAGRAFVVGENIGTCDGPGGTVAQMMVAWMQSPEHRANILQPRFRDVGVGVVRRATDGAAGATMTTSFGWRG</sequence>
<evidence type="ECO:0000313" key="4">
    <source>
        <dbReference type="Proteomes" id="UP001056035"/>
    </source>
</evidence>
<dbReference type="InterPro" id="IPR035940">
    <property type="entry name" value="CAP_sf"/>
</dbReference>
<keyword evidence="4" id="KW-1185">Reference proteome</keyword>
<dbReference type="PROSITE" id="PS51257">
    <property type="entry name" value="PROKAR_LIPOPROTEIN"/>
    <property type="match status" value="1"/>
</dbReference>
<dbReference type="SUPFAM" id="SSF55797">
    <property type="entry name" value="PR-1-like"/>
    <property type="match status" value="1"/>
</dbReference>
<dbReference type="CDD" id="cd05379">
    <property type="entry name" value="CAP_bacterial"/>
    <property type="match status" value="1"/>
</dbReference>
<dbReference type="EMBL" id="CP098502">
    <property type="protein sequence ID" value="UTI64822.1"/>
    <property type="molecule type" value="Genomic_DNA"/>
</dbReference>
<evidence type="ECO:0000256" key="1">
    <source>
        <dbReference type="SAM" id="SignalP"/>
    </source>
</evidence>
<feature type="signal peptide" evidence="1">
    <location>
        <begin position="1"/>
        <end position="31"/>
    </location>
</feature>
<feature type="chain" id="PRO_5047036801" evidence="1">
    <location>
        <begin position="32"/>
        <end position="176"/>
    </location>
</feature>
<proteinExistence type="predicted"/>
<accession>A0ABY5DUR0</accession>
<keyword evidence="1" id="KW-0732">Signal</keyword>
<dbReference type="Pfam" id="PF00188">
    <property type="entry name" value="CAP"/>
    <property type="match status" value="1"/>
</dbReference>
<dbReference type="RefSeq" id="WP_254571520.1">
    <property type="nucleotide sequence ID" value="NZ_CP098502.1"/>
</dbReference>
<dbReference type="Gene3D" id="3.40.33.10">
    <property type="entry name" value="CAP"/>
    <property type="match status" value="1"/>
</dbReference>
<organism evidence="3 4">
    <name type="scientific">Paraconexibacter antarcticus</name>
    <dbReference type="NCBI Taxonomy" id="2949664"/>
    <lineage>
        <taxon>Bacteria</taxon>
        <taxon>Bacillati</taxon>
        <taxon>Actinomycetota</taxon>
        <taxon>Thermoleophilia</taxon>
        <taxon>Solirubrobacterales</taxon>
        <taxon>Paraconexibacteraceae</taxon>
        <taxon>Paraconexibacter</taxon>
    </lineage>
</organism>
<reference evidence="3 4" key="1">
    <citation type="submission" date="2022-06" db="EMBL/GenBank/DDBJ databases">
        <title>Paraconexibacter antarcticus.</title>
        <authorList>
            <person name="Kim C.S."/>
        </authorList>
    </citation>
    <scope>NUCLEOTIDE SEQUENCE [LARGE SCALE GENOMIC DNA]</scope>
    <source>
        <strain evidence="3 4">02-257</strain>
    </source>
</reference>
<dbReference type="PANTHER" id="PTHR31157">
    <property type="entry name" value="SCP DOMAIN-CONTAINING PROTEIN"/>
    <property type="match status" value="1"/>
</dbReference>
<name>A0ABY5DUR0_9ACTN</name>
<dbReference type="PANTHER" id="PTHR31157:SF1">
    <property type="entry name" value="SCP DOMAIN-CONTAINING PROTEIN"/>
    <property type="match status" value="1"/>
</dbReference>
<feature type="domain" description="SCP" evidence="2">
    <location>
        <begin position="57"/>
        <end position="161"/>
    </location>
</feature>
<evidence type="ECO:0000313" key="3">
    <source>
        <dbReference type="EMBL" id="UTI64822.1"/>
    </source>
</evidence>
<protein>
    <submittedName>
        <fullName evidence="3">CAP domain-containing protein</fullName>
    </submittedName>
</protein>
<dbReference type="InterPro" id="IPR014044">
    <property type="entry name" value="CAP_dom"/>
</dbReference>
<dbReference type="Proteomes" id="UP001056035">
    <property type="component" value="Chromosome"/>
</dbReference>
<gene>
    <name evidence="3" type="ORF">NBH00_01110</name>
</gene>
<evidence type="ECO:0000259" key="2">
    <source>
        <dbReference type="Pfam" id="PF00188"/>
    </source>
</evidence>